<evidence type="ECO:0000313" key="2">
    <source>
        <dbReference type="Proteomes" id="UP001187343"/>
    </source>
</evidence>
<gene>
    <name evidence="1" type="ORF">Q8A67_002306</name>
</gene>
<keyword evidence="2" id="KW-1185">Reference proteome</keyword>
<reference evidence="1" key="1">
    <citation type="submission" date="2023-08" db="EMBL/GenBank/DDBJ databases">
        <title>Chromosome-level Genome Assembly of mud carp (Cirrhinus molitorella).</title>
        <authorList>
            <person name="Liu H."/>
        </authorList>
    </citation>
    <scope>NUCLEOTIDE SEQUENCE</scope>
    <source>
        <strain evidence="1">Prfri</strain>
        <tissue evidence="1">Muscle</tissue>
    </source>
</reference>
<dbReference type="Proteomes" id="UP001187343">
    <property type="component" value="Unassembled WGS sequence"/>
</dbReference>
<sequence>MRKKKSALEDPTSSCLILSSASLYILQGKYGHESENESKRTNEKAYLHCLKLFECSEAVFCTERIRNLSSPQTVFSRQTGEVCLDVRCLQCCHKSVSVCVGICQLPAVLLSPVTCVDLINMVSRPGHDVVSDANTPTLDRWG</sequence>
<dbReference type="EMBL" id="JAUYZG010000002">
    <property type="protein sequence ID" value="KAK2913907.1"/>
    <property type="molecule type" value="Genomic_DNA"/>
</dbReference>
<comment type="caution">
    <text evidence="1">The sequence shown here is derived from an EMBL/GenBank/DDBJ whole genome shotgun (WGS) entry which is preliminary data.</text>
</comment>
<protein>
    <submittedName>
        <fullName evidence="1">Uncharacterized protein</fullName>
    </submittedName>
</protein>
<accession>A0AA88QAR3</accession>
<dbReference type="AlphaFoldDB" id="A0AA88QAR3"/>
<name>A0AA88QAR3_9TELE</name>
<organism evidence="1 2">
    <name type="scientific">Cirrhinus molitorella</name>
    <name type="common">mud carp</name>
    <dbReference type="NCBI Taxonomy" id="172907"/>
    <lineage>
        <taxon>Eukaryota</taxon>
        <taxon>Metazoa</taxon>
        <taxon>Chordata</taxon>
        <taxon>Craniata</taxon>
        <taxon>Vertebrata</taxon>
        <taxon>Euteleostomi</taxon>
        <taxon>Actinopterygii</taxon>
        <taxon>Neopterygii</taxon>
        <taxon>Teleostei</taxon>
        <taxon>Ostariophysi</taxon>
        <taxon>Cypriniformes</taxon>
        <taxon>Cyprinidae</taxon>
        <taxon>Labeoninae</taxon>
        <taxon>Labeonini</taxon>
        <taxon>Cirrhinus</taxon>
    </lineage>
</organism>
<proteinExistence type="predicted"/>
<evidence type="ECO:0000313" key="1">
    <source>
        <dbReference type="EMBL" id="KAK2913907.1"/>
    </source>
</evidence>